<gene>
    <name evidence="6" type="ORF">GTQ38_03885</name>
</gene>
<keyword evidence="2" id="KW-0201">Cytochrome c-type biogenesis</keyword>
<comment type="subcellular location">
    <subcellularLocation>
        <location evidence="1">Cell envelope</location>
    </subcellularLocation>
</comment>
<evidence type="ECO:0000313" key="7">
    <source>
        <dbReference type="Proteomes" id="UP000475249"/>
    </source>
</evidence>
<proteinExistence type="predicted"/>
<dbReference type="GO" id="GO:0016209">
    <property type="term" value="F:antioxidant activity"/>
    <property type="evidence" value="ECO:0007669"/>
    <property type="project" value="InterPro"/>
</dbReference>
<keyword evidence="3" id="KW-1015">Disulfide bond</keyword>
<comment type="caution">
    <text evidence="6">The sequence shown here is derived from an EMBL/GenBank/DDBJ whole genome shotgun (WGS) entry which is preliminary data.</text>
</comment>
<dbReference type="Proteomes" id="UP000475249">
    <property type="component" value="Unassembled WGS sequence"/>
</dbReference>
<dbReference type="Gene3D" id="3.40.30.10">
    <property type="entry name" value="Glutaredoxin"/>
    <property type="match status" value="1"/>
</dbReference>
<evidence type="ECO:0000256" key="2">
    <source>
        <dbReference type="ARBA" id="ARBA00022748"/>
    </source>
</evidence>
<evidence type="ECO:0000256" key="1">
    <source>
        <dbReference type="ARBA" id="ARBA00004196"/>
    </source>
</evidence>
<dbReference type="InterPro" id="IPR036249">
    <property type="entry name" value="Thioredoxin-like_sf"/>
</dbReference>
<organism evidence="6 7">
    <name type="scientific">Poritiphilus flavus</name>
    <dbReference type="NCBI Taxonomy" id="2697053"/>
    <lineage>
        <taxon>Bacteria</taxon>
        <taxon>Pseudomonadati</taxon>
        <taxon>Bacteroidota</taxon>
        <taxon>Flavobacteriia</taxon>
        <taxon>Flavobacteriales</taxon>
        <taxon>Flavobacteriaceae</taxon>
        <taxon>Poritiphilus</taxon>
    </lineage>
</organism>
<dbReference type="Pfam" id="PF00578">
    <property type="entry name" value="AhpC-TSA"/>
    <property type="match status" value="1"/>
</dbReference>
<keyword evidence="7" id="KW-1185">Reference proteome</keyword>
<dbReference type="GO" id="GO:0030313">
    <property type="term" value="C:cell envelope"/>
    <property type="evidence" value="ECO:0007669"/>
    <property type="project" value="UniProtKB-SubCell"/>
</dbReference>
<feature type="domain" description="Thioredoxin" evidence="5">
    <location>
        <begin position="220"/>
        <end position="359"/>
    </location>
</feature>
<dbReference type="Pfam" id="PF17127">
    <property type="entry name" value="DUF5106"/>
    <property type="match status" value="1"/>
</dbReference>
<evidence type="ECO:0000256" key="4">
    <source>
        <dbReference type="ARBA" id="ARBA00023284"/>
    </source>
</evidence>
<dbReference type="GO" id="GO:0017004">
    <property type="term" value="P:cytochrome complex assembly"/>
    <property type="evidence" value="ECO:0007669"/>
    <property type="project" value="UniProtKB-KW"/>
</dbReference>
<dbReference type="InterPro" id="IPR013766">
    <property type="entry name" value="Thioredoxin_domain"/>
</dbReference>
<dbReference type="InterPro" id="IPR033395">
    <property type="entry name" value="DUF5106"/>
</dbReference>
<evidence type="ECO:0000313" key="6">
    <source>
        <dbReference type="EMBL" id="NAS11126.1"/>
    </source>
</evidence>
<keyword evidence="4" id="KW-0676">Redox-active center</keyword>
<dbReference type="InterPro" id="IPR050553">
    <property type="entry name" value="Thioredoxin_ResA/DsbE_sf"/>
</dbReference>
<reference evidence="6 7" key="1">
    <citation type="submission" date="2020-01" db="EMBL/GenBank/DDBJ databases">
        <title>Bacteria diversity of Porities sp.</title>
        <authorList>
            <person name="Wang G."/>
        </authorList>
    </citation>
    <scope>NUCLEOTIDE SEQUENCE [LARGE SCALE GENOMIC DNA]</scope>
    <source>
        <strain evidence="6 7">R33</strain>
    </source>
</reference>
<dbReference type="GO" id="GO:0016491">
    <property type="term" value="F:oxidoreductase activity"/>
    <property type="evidence" value="ECO:0007669"/>
    <property type="project" value="InterPro"/>
</dbReference>
<dbReference type="PANTHER" id="PTHR42852:SF6">
    <property type="entry name" value="THIOL:DISULFIDE INTERCHANGE PROTEIN DSBE"/>
    <property type="match status" value="1"/>
</dbReference>
<evidence type="ECO:0000259" key="5">
    <source>
        <dbReference type="PROSITE" id="PS51352"/>
    </source>
</evidence>
<dbReference type="AlphaFoldDB" id="A0A6L9E8R8"/>
<dbReference type="PROSITE" id="PS51352">
    <property type="entry name" value="THIOREDOXIN_2"/>
    <property type="match status" value="1"/>
</dbReference>
<accession>A0A6L9E8R8</accession>
<evidence type="ECO:0000256" key="3">
    <source>
        <dbReference type="ARBA" id="ARBA00023157"/>
    </source>
</evidence>
<dbReference type="InterPro" id="IPR000866">
    <property type="entry name" value="AhpC/TSA"/>
</dbReference>
<sequence length="359" mass="42161">MVVQGSLDNELLYENLKYELGYQRSFQPISDRLKNMQEIDLNYAYLKSQKDKLIQERQDHLNDLFAKHPNSFFTKYKKAGQNPLLADSGGPDGTSDQARVARYRSRFWDKMDFSDIRLLYTPVVTNKLKRYITRLTPQHPDSINKASDYLIQKALNYPEYFKFFANWIALNYEPSKTTFMDKEAVYVHMIQNYFTHERAFWSDSTLVSALQQRAGEMASSLVGKKGPDVVSRDINGQTRSIYDIKSPYIIVYMYNPSCEHCIEETPKLIQFYHEWKNKGVEVFGIAIDTDDTEWRDYVAKSGMPWTNVFDPTNRSIYGKYYVDITPEIYVLNPERTIIAKNLQVHHLAEVINQDRMEYR</sequence>
<protein>
    <submittedName>
        <fullName evidence="6">Redoxin domain-containing protein</fullName>
    </submittedName>
</protein>
<dbReference type="EMBL" id="WXYO01000002">
    <property type="protein sequence ID" value="NAS11126.1"/>
    <property type="molecule type" value="Genomic_DNA"/>
</dbReference>
<name>A0A6L9E8R8_9FLAO</name>
<dbReference type="SUPFAM" id="SSF52833">
    <property type="entry name" value="Thioredoxin-like"/>
    <property type="match status" value="1"/>
</dbReference>
<dbReference type="PANTHER" id="PTHR42852">
    <property type="entry name" value="THIOL:DISULFIDE INTERCHANGE PROTEIN DSBE"/>
    <property type="match status" value="1"/>
</dbReference>
<dbReference type="CDD" id="cd02966">
    <property type="entry name" value="TlpA_like_family"/>
    <property type="match status" value="1"/>
</dbReference>